<comment type="similarity">
    <text evidence="8">Belongs to the binding-protein-dependent transport system permease family. LivHM subfamily.</text>
</comment>
<dbReference type="GO" id="GO:0005886">
    <property type="term" value="C:plasma membrane"/>
    <property type="evidence" value="ECO:0007669"/>
    <property type="project" value="UniProtKB-SubCell"/>
</dbReference>
<evidence type="ECO:0000256" key="1">
    <source>
        <dbReference type="ARBA" id="ARBA00004651"/>
    </source>
</evidence>
<dbReference type="GO" id="GO:0006865">
    <property type="term" value="P:amino acid transport"/>
    <property type="evidence" value="ECO:0007669"/>
    <property type="project" value="UniProtKB-KW"/>
</dbReference>
<keyword evidence="11" id="KW-1185">Reference proteome</keyword>
<evidence type="ECO:0000256" key="9">
    <source>
        <dbReference type="SAM" id="Phobius"/>
    </source>
</evidence>
<dbReference type="InterPro" id="IPR001851">
    <property type="entry name" value="ABC_transp_permease"/>
</dbReference>
<dbReference type="InterPro" id="IPR052157">
    <property type="entry name" value="BCAA_transport_permease"/>
</dbReference>
<evidence type="ECO:0000256" key="5">
    <source>
        <dbReference type="ARBA" id="ARBA00022970"/>
    </source>
</evidence>
<evidence type="ECO:0000256" key="3">
    <source>
        <dbReference type="ARBA" id="ARBA00022475"/>
    </source>
</evidence>
<gene>
    <name evidence="10" type="ORF">DVS28_a1856</name>
</gene>
<comment type="subcellular location">
    <subcellularLocation>
        <location evidence="1">Cell membrane</location>
        <topology evidence="1">Multi-pass membrane protein</topology>
    </subcellularLocation>
</comment>
<keyword evidence="5" id="KW-0029">Amino-acid transport</keyword>
<dbReference type="OrthoDB" id="9807115at2"/>
<keyword evidence="4 9" id="KW-0812">Transmembrane</keyword>
<evidence type="ECO:0000256" key="2">
    <source>
        <dbReference type="ARBA" id="ARBA00022448"/>
    </source>
</evidence>
<keyword evidence="2" id="KW-0813">Transport</keyword>
<evidence type="ECO:0000256" key="8">
    <source>
        <dbReference type="ARBA" id="ARBA00037998"/>
    </source>
</evidence>
<keyword evidence="6 9" id="KW-1133">Transmembrane helix</keyword>
<dbReference type="PANTHER" id="PTHR11795">
    <property type="entry name" value="BRANCHED-CHAIN AMINO ACID TRANSPORT SYSTEM PERMEASE PROTEIN LIVH"/>
    <property type="match status" value="1"/>
</dbReference>
<dbReference type="KEGG" id="euz:DVS28_a1856"/>
<evidence type="ECO:0000256" key="6">
    <source>
        <dbReference type="ARBA" id="ARBA00022989"/>
    </source>
</evidence>
<dbReference type="GO" id="GO:0022857">
    <property type="term" value="F:transmembrane transporter activity"/>
    <property type="evidence" value="ECO:0007669"/>
    <property type="project" value="InterPro"/>
</dbReference>
<dbReference type="EMBL" id="CP031165">
    <property type="protein sequence ID" value="AXV06547.1"/>
    <property type="molecule type" value="Genomic_DNA"/>
</dbReference>
<feature type="transmembrane region" description="Helical" evidence="9">
    <location>
        <begin position="6"/>
        <end position="27"/>
    </location>
</feature>
<dbReference type="PANTHER" id="PTHR11795:SF450">
    <property type="entry name" value="ABC TRANSPORTER PERMEASE PROTEIN"/>
    <property type="match status" value="1"/>
</dbReference>
<keyword evidence="3" id="KW-1003">Cell membrane</keyword>
<dbReference type="RefSeq" id="WP_108665668.1">
    <property type="nucleotide sequence ID" value="NZ_CAXIBR010000041.1"/>
</dbReference>
<feature type="transmembrane region" description="Helical" evidence="9">
    <location>
        <begin position="281"/>
        <end position="301"/>
    </location>
</feature>
<proteinExistence type="inferred from homology"/>
<dbReference type="AlphaFoldDB" id="A0A346XWF0"/>
<evidence type="ECO:0000313" key="10">
    <source>
        <dbReference type="EMBL" id="AXV06547.1"/>
    </source>
</evidence>
<reference evidence="10 11" key="1">
    <citation type="submission" date="2018-09" db="EMBL/GenBank/DDBJ databases">
        <title>Complete genome sequence of Euzebya sp. DY32-46 isolated from seawater of Pacific Ocean.</title>
        <authorList>
            <person name="Xu L."/>
            <person name="Wu Y.-H."/>
            <person name="Xu X.-W."/>
        </authorList>
    </citation>
    <scope>NUCLEOTIDE SEQUENCE [LARGE SCALE GENOMIC DNA]</scope>
    <source>
        <strain evidence="10 11">DY32-46</strain>
    </source>
</reference>
<feature type="transmembrane region" description="Helical" evidence="9">
    <location>
        <begin position="156"/>
        <end position="176"/>
    </location>
</feature>
<evidence type="ECO:0000256" key="4">
    <source>
        <dbReference type="ARBA" id="ARBA00022692"/>
    </source>
</evidence>
<sequence length="311" mass="31898">MDELINIFVIGVRTGAIYALIALGLALVFKATKVLNFAHGEIGTSSAFVSLFIMERMEALSIFSSADNPGTLTGGQLLVSVIPALLAGAMLSVMVKVILDRLKDSTPVTQLVLTIGVAVFMVGLQAKLFGVTGDPFPRFINGNAFTIPGSTIPVDWHTIIIVVVLGGAAALLALYFKTPYGVALLATSQDPFAAELQGINTNAITMSAWAVAGAMAGAAGLLAAGVFNLLGPGLLLARFLIPAFTGALLGGLTSMVGAVVGGLLLGVIVATANQINLTLDLGLPGPPQIAVLMSLLLVLLLRPRGLLGKEA</sequence>
<accession>A0A346XWF0</accession>
<feature type="transmembrane region" description="Helical" evidence="9">
    <location>
        <begin position="239"/>
        <end position="269"/>
    </location>
</feature>
<dbReference type="Proteomes" id="UP000264006">
    <property type="component" value="Chromosome"/>
</dbReference>
<evidence type="ECO:0000313" key="11">
    <source>
        <dbReference type="Proteomes" id="UP000264006"/>
    </source>
</evidence>
<evidence type="ECO:0000256" key="7">
    <source>
        <dbReference type="ARBA" id="ARBA00023136"/>
    </source>
</evidence>
<dbReference type="Pfam" id="PF02653">
    <property type="entry name" value="BPD_transp_2"/>
    <property type="match status" value="1"/>
</dbReference>
<feature type="transmembrane region" description="Helical" evidence="9">
    <location>
        <begin position="74"/>
        <end position="99"/>
    </location>
</feature>
<dbReference type="CDD" id="cd06582">
    <property type="entry name" value="TM_PBP1_LivH_like"/>
    <property type="match status" value="1"/>
</dbReference>
<name>A0A346XWF0_9ACTN</name>
<keyword evidence="7 9" id="KW-0472">Membrane</keyword>
<feature type="transmembrane region" description="Helical" evidence="9">
    <location>
        <begin position="208"/>
        <end position="227"/>
    </location>
</feature>
<organism evidence="10 11">
    <name type="scientific">Euzebya pacifica</name>
    <dbReference type="NCBI Taxonomy" id="1608957"/>
    <lineage>
        <taxon>Bacteria</taxon>
        <taxon>Bacillati</taxon>
        <taxon>Actinomycetota</taxon>
        <taxon>Nitriliruptoria</taxon>
        <taxon>Euzebyales</taxon>
    </lineage>
</organism>
<protein>
    <submittedName>
        <fullName evidence="10">High-affinity branched-chain amino acid transport system permease protein LivH</fullName>
    </submittedName>
</protein>
<feature type="transmembrane region" description="Helical" evidence="9">
    <location>
        <begin position="111"/>
        <end position="129"/>
    </location>
</feature>